<keyword evidence="5" id="KW-0234">DNA repair</keyword>
<reference evidence="7" key="1">
    <citation type="submission" date="2020-10" db="EMBL/GenBank/DDBJ databases">
        <authorList>
            <person name="Gilroy R."/>
        </authorList>
    </citation>
    <scope>NUCLEOTIDE SEQUENCE</scope>
    <source>
        <strain evidence="7">ChiHjej13B12-12457</strain>
    </source>
</reference>
<dbReference type="Proteomes" id="UP000886744">
    <property type="component" value="Unassembled WGS sequence"/>
</dbReference>
<evidence type="ECO:0000313" key="8">
    <source>
        <dbReference type="Proteomes" id="UP000886744"/>
    </source>
</evidence>
<comment type="caution">
    <text evidence="7">The sequence shown here is derived from an EMBL/GenBank/DDBJ whole genome shotgun (WGS) entry which is preliminary data.</text>
</comment>
<evidence type="ECO:0000256" key="6">
    <source>
        <dbReference type="ARBA" id="ARBA00029466"/>
    </source>
</evidence>
<name>A0A9D1E1K6_9BACT</name>
<dbReference type="Gene3D" id="3.40.960.10">
    <property type="entry name" value="VSR Endonuclease"/>
    <property type="match status" value="1"/>
</dbReference>
<protein>
    <submittedName>
        <fullName evidence="7">DNA mismatch endonuclease Vsr</fullName>
    </submittedName>
</protein>
<keyword evidence="1" id="KW-0540">Nuclease</keyword>
<accession>A0A9D1E1K6</accession>
<evidence type="ECO:0000256" key="1">
    <source>
        <dbReference type="ARBA" id="ARBA00022722"/>
    </source>
</evidence>
<evidence type="ECO:0000313" key="7">
    <source>
        <dbReference type="EMBL" id="HIR63119.1"/>
    </source>
</evidence>
<dbReference type="InterPro" id="IPR004603">
    <property type="entry name" value="DNA_mismatch_endonuc_vsr"/>
</dbReference>
<reference evidence="7" key="2">
    <citation type="journal article" date="2021" name="PeerJ">
        <title>Extensive microbial diversity within the chicken gut microbiome revealed by metagenomics and culture.</title>
        <authorList>
            <person name="Gilroy R."/>
            <person name="Ravi A."/>
            <person name="Getino M."/>
            <person name="Pursley I."/>
            <person name="Horton D.L."/>
            <person name="Alikhan N.F."/>
            <person name="Baker D."/>
            <person name="Gharbi K."/>
            <person name="Hall N."/>
            <person name="Watson M."/>
            <person name="Adriaenssens E.M."/>
            <person name="Foster-Nyarko E."/>
            <person name="Jarju S."/>
            <person name="Secka A."/>
            <person name="Antonio M."/>
            <person name="Oren A."/>
            <person name="Chaudhuri R.R."/>
            <person name="La Ragione R."/>
            <person name="Hildebrand F."/>
            <person name="Pallen M.J."/>
        </authorList>
    </citation>
    <scope>NUCLEOTIDE SEQUENCE</scope>
    <source>
        <strain evidence="7">ChiHjej13B12-12457</strain>
    </source>
</reference>
<evidence type="ECO:0000256" key="4">
    <source>
        <dbReference type="ARBA" id="ARBA00022801"/>
    </source>
</evidence>
<evidence type="ECO:0000256" key="3">
    <source>
        <dbReference type="ARBA" id="ARBA00022763"/>
    </source>
</evidence>
<keyword evidence="2 7" id="KW-0255">Endonuclease</keyword>
<dbReference type="SUPFAM" id="SSF52980">
    <property type="entry name" value="Restriction endonuclease-like"/>
    <property type="match status" value="1"/>
</dbReference>
<dbReference type="EMBL" id="DVHI01000076">
    <property type="protein sequence ID" value="HIR63119.1"/>
    <property type="molecule type" value="Genomic_DNA"/>
</dbReference>
<dbReference type="GO" id="GO:0004519">
    <property type="term" value="F:endonuclease activity"/>
    <property type="evidence" value="ECO:0007669"/>
    <property type="project" value="UniProtKB-KW"/>
</dbReference>
<gene>
    <name evidence="7" type="primary">vsr</name>
    <name evidence="7" type="ORF">IAC94_06330</name>
</gene>
<dbReference type="AlphaFoldDB" id="A0A9D1E1K6"/>
<dbReference type="NCBIfam" id="TIGR00632">
    <property type="entry name" value="vsr"/>
    <property type="match status" value="1"/>
</dbReference>
<proteinExistence type="inferred from homology"/>
<evidence type="ECO:0000256" key="5">
    <source>
        <dbReference type="ARBA" id="ARBA00023204"/>
    </source>
</evidence>
<dbReference type="GO" id="GO:0006298">
    <property type="term" value="P:mismatch repair"/>
    <property type="evidence" value="ECO:0007669"/>
    <property type="project" value="InterPro"/>
</dbReference>
<dbReference type="InterPro" id="IPR011335">
    <property type="entry name" value="Restrct_endonuc-II-like"/>
</dbReference>
<organism evidence="7 8">
    <name type="scientific">Candidatus Coprenecus avistercoris</name>
    <dbReference type="NCBI Taxonomy" id="2840730"/>
    <lineage>
        <taxon>Bacteria</taxon>
        <taxon>Pseudomonadati</taxon>
        <taxon>Bacteroidota</taxon>
        <taxon>Bacteroidia</taxon>
        <taxon>Bacteroidales</taxon>
        <taxon>Rikenellaceae</taxon>
        <taxon>Rikenellaceae incertae sedis</taxon>
        <taxon>Candidatus Coprenecus</taxon>
    </lineage>
</organism>
<comment type="similarity">
    <text evidence="6">Belongs to the Vsr family.</text>
</comment>
<dbReference type="CDD" id="cd00221">
    <property type="entry name" value="Vsr"/>
    <property type="match status" value="1"/>
</dbReference>
<dbReference type="Pfam" id="PF03852">
    <property type="entry name" value="Vsr"/>
    <property type="match status" value="1"/>
</dbReference>
<keyword evidence="3" id="KW-0227">DNA damage</keyword>
<dbReference type="GO" id="GO:0016787">
    <property type="term" value="F:hydrolase activity"/>
    <property type="evidence" value="ECO:0007669"/>
    <property type="project" value="UniProtKB-KW"/>
</dbReference>
<evidence type="ECO:0000256" key="2">
    <source>
        <dbReference type="ARBA" id="ARBA00022759"/>
    </source>
</evidence>
<keyword evidence="4" id="KW-0378">Hydrolase</keyword>
<sequence length="173" mass="20438">MDTMSPQQRHKNMAAIRSADTKPEMTVRRWLHSRGFRYRLNHPRLPGHPDIVLRKYRTCIFVNGCFWHGHEGCRYFRLPKTNVDFWRTKIERNRERDRRDYQALARLGWHTIVIWECSLKPASVCQRTLESLEQTLYHIYLADREVGNGPSQALEYPVRGEEDGGDGKMVAEP</sequence>